<reference evidence="1" key="1">
    <citation type="journal article" date="2021" name="Open Biol.">
        <title>Shared evolutionary footprints suggest mitochondrial oxidative damage underlies multiple complex I losses in fungi.</title>
        <authorList>
            <person name="Schikora-Tamarit M.A."/>
            <person name="Marcet-Houben M."/>
            <person name="Nosek J."/>
            <person name="Gabaldon T."/>
        </authorList>
    </citation>
    <scope>NUCLEOTIDE SEQUENCE</scope>
    <source>
        <strain evidence="1">CBS6075</strain>
    </source>
</reference>
<comment type="caution">
    <text evidence="1">The sequence shown here is derived from an EMBL/GenBank/DDBJ whole genome shotgun (WGS) entry which is preliminary data.</text>
</comment>
<keyword evidence="2" id="KW-1185">Reference proteome</keyword>
<sequence>MSRSGRAVVGLGVDRLFGTILFKKPVIPSISRLIGVLEIPSTTAVSGSGMRSTSLITWLPTSVSRKTAQRAAFFPSWYRIRSKHFRKSRKSASGVAGAAFVVRVSFWGSTVLVPSFDMPELPREEGLKLSFNMASLGTNGTFPTLEFVEGCRLSYNELTFRKLGRLLYVKDGADEGRRENKEKSLLDAKKFLSSLALRCPRVLRLMLFRSDMSLVINFCIVPGNVGL</sequence>
<accession>A0A9P8P5L2</accession>
<name>A0A9P8P5L2_9ASCO</name>
<dbReference type="GeneID" id="70235620"/>
<organism evidence="1 2">
    <name type="scientific">Ogataea philodendri</name>
    <dbReference type="NCBI Taxonomy" id="1378263"/>
    <lineage>
        <taxon>Eukaryota</taxon>
        <taxon>Fungi</taxon>
        <taxon>Dikarya</taxon>
        <taxon>Ascomycota</taxon>
        <taxon>Saccharomycotina</taxon>
        <taxon>Pichiomycetes</taxon>
        <taxon>Pichiales</taxon>
        <taxon>Pichiaceae</taxon>
        <taxon>Ogataea</taxon>
    </lineage>
</organism>
<gene>
    <name evidence="1" type="ORF">OGAPHI_003655</name>
</gene>
<evidence type="ECO:0000313" key="2">
    <source>
        <dbReference type="Proteomes" id="UP000769157"/>
    </source>
</evidence>
<dbReference type="Proteomes" id="UP000769157">
    <property type="component" value="Unassembled WGS sequence"/>
</dbReference>
<reference evidence="1" key="2">
    <citation type="submission" date="2021-01" db="EMBL/GenBank/DDBJ databases">
        <authorList>
            <person name="Schikora-Tamarit M.A."/>
        </authorList>
    </citation>
    <scope>NUCLEOTIDE SEQUENCE</scope>
    <source>
        <strain evidence="1">CBS6075</strain>
    </source>
</reference>
<evidence type="ECO:0000313" key="1">
    <source>
        <dbReference type="EMBL" id="KAH3665471.1"/>
    </source>
</evidence>
<dbReference type="RefSeq" id="XP_046060675.1">
    <property type="nucleotide sequence ID" value="XM_046204652.1"/>
</dbReference>
<proteinExistence type="predicted"/>
<dbReference type="AlphaFoldDB" id="A0A9P8P5L2"/>
<dbReference type="EMBL" id="JAEUBE010000295">
    <property type="protein sequence ID" value="KAH3665471.1"/>
    <property type="molecule type" value="Genomic_DNA"/>
</dbReference>
<protein>
    <submittedName>
        <fullName evidence="1">Uncharacterized protein</fullName>
    </submittedName>
</protein>